<dbReference type="RefSeq" id="XP_030937154.1">
    <property type="nucleotide sequence ID" value="XM_031081294.1"/>
</dbReference>
<dbReference type="InterPro" id="IPR011990">
    <property type="entry name" value="TPR-like_helical_dom_sf"/>
</dbReference>
<dbReference type="NCBIfam" id="TIGR00756">
    <property type="entry name" value="PPR"/>
    <property type="match status" value="4"/>
</dbReference>
<dbReference type="PROSITE" id="PS51375">
    <property type="entry name" value="PPR"/>
    <property type="match status" value="6"/>
</dbReference>
<accession>A0A7N2MR19</accession>
<dbReference type="InterPro" id="IPR002885">
    <property type="entry name" value="PPR_rpt"/>
</dbReference>
<dbReference type="Gene3D" id="1.25.40.10">
    <property type="entry name" value="Tetratricopeptide repeat domain"/>
    <property type="match status" value="6"/>
</dbReference>
<protein>
    <recommendedName>
        <fullName evidence="6">Pentatricopeptide repeat-containing protein</fullName>
    </recommendedName>
</protein>
<dbReference type="KEGG" id="qlo:115962457"/>
<comment type="similarity">
    <text evidence="2">Belongs to the PPR family. PCMP-E subfamily.</text>
</comment>
<dbReference type="InterPro" id="IPR046848">
    <property type="entry name" value="E_motif"/>
</dbReference>
<dbReference type="Pfam" id="PF01535">
    <property type="entry name" value="PPR"/>
    <property type="match status" value="5"/>
</dbReference>
<dbReference type="OMA" id="FFPCLIK"/>
<evidence type="ECO:0000256" key="2">
    <source>
        <dbReference type="ARBA" id="ARBA00061659"/>
    </source>
</evidence>
<dbReference type="EnsemblPlants" id="QL10p011850:mrna">
    <property type="protein sequence ID" value="QL10p011850:mrna:CDS:1"/>
    <property type="gene ID" value="QL10p011850"/>
</dbReference>
<dbReference type="GO" id="GO:0003729">
    <property type="term" value="F:mRNA binding"/>
    <property type="evidence" value="ECO:0007669"/>
    <property type="project" value="UniProtKB-ARBA"/>
</dbReference>
<dbReference type="Pfam" id="PF13041">
    <property type="entry name" value="PPR_2"/>
    <property type="match status" value="3"/>
</dbReference>
<reference evidence="4" key="2">
    <citation type="submission" date="2021-01" db="UniProtKB">
        <authorList>
            <consortium name="EnsemblPlants"/>
        </authorList>
    </citation>
    <scope>IDENTIFICATION</scope>
</reference>
<dbReference type="Pfam" id="PF20430">
    <property type="entry name" value="Eplus_motif"/>
    <property type="match status" value="1"/>
</dbReference>
<evidence type="ECO:0008006" key="6">
    <source>
        <dbReference type="Google" id="ProtNLM"/>
    </source>
</evidence>
<dbReference type="InterPro" id="IPR046849">
    <property type="entry name" value="E2_motif"/>
</dbReference>
<evidence type="ECO:0000313" key="5">
    <source>
        <dbReference type="Proteomes" id="UP000594261"/>
    </source>
</evidence>
<dbReference type="FunFam" id="1.25.40.10:FF:000090">
    <property type="entry name" value="Pentatricopeptide repeat-containing protein, chloroplastic"/>
    <property type="match status" value="1"/>
</dbReference>
<dbReference type="FunFam" id="1.25.40.10:FF:000361">
    <property type="entry name" value="Pentatricopeptide repeat-containing protein chloroplastic"/>
    <property type="match status" value="1"/>
</dbReference>
<dbReference type="FunFam" id="1.25.40.10:FF:000344">
    <property type="entry name" value="Pentatricopeptide repeat-containing protein"/>
    <property type="match status" value="1"/>
</dbReference>
<gene>
    <name evidence="4" type="primary">LOC115962457</name>
</gene>
<dbReference type="FunFam" id="1.25.40.10:FF:000073">
    <property type="entry name" value="Pentatricopeptide repeat-containing protein chloroplastic"/>
    <property type="match status" value="1"/>
</dbReference>
<dbReference type="InParanoid" id="A0A7N2MR19"/>
<dbReference type="InterPro" id="IPR046960">
    <property type="entry name" value="PPR_At4g14850-like_plant"/>
</dbReference>
<feature type="repeat" description="PPR" evidence="3">
    <location>
        <begin position="593"/>
        <end position="627"/>
    </location>
</feature>
<feature type="repeat" description="PPR" evidence="3">
    <location>
        <begin position="562"/>
        <end position="592"/>
    </location>
</feature>
<feature type="repeat" description="PPR" evidence="3">
    <location>
        <begin position="628"/>
        <end position="663"/>
    </location>
</feature>
<evidence type="ECO:0000256" key="3">
    <source>
        <dbReference type="PROSITE-ProRule" id="PRU00708"/>
    </source>
</evidence>
<organism evidence="4 5">
    <name type="scientific">Quercus lobata</name>
    <name type="common">Valley oak</name>
    <dbReference type="NCBI Taxonomy" id="97700"/>
    <lineage>
        <taxon>Eukaryota</taxon>
        <taxon>Viridiplantae</taxon>
        <taxon>Streptophyta</taxon>
        <taxon>Embryophyta</taxon>
        <taxon>Tracheophyta</taxon>
        <taxon>Spermatophyta</taxon>
        <taxon>Magnoliopsida</taxon>
        <taxon>eudicotyledons</taxon>
        <taxon>Gunneridae</taxon>
        <taxon>Pentapetalae</taxon>
        <taxon>rosids</taxon>
        <taxon>fabids</taxon>
        <taxon>Fagales</taxon>
        <taxon>Fagaceae</taxon>
        <taxon>Quercus</taxon>
    </lineage>
</organism>
<dbReference type="Gramene" id="QL10p011850:mrna">
    <property type="protein sequence ID" value="QL10p011850:mrna:CDS:1"/>
    <property type="gene ID" value="QL10p011850"/>
</dbReference>
<keyword evidence="1" id="KW-0677">Repeat</keyword>
<sequence length="842" mass="93493">MAILTPLGSLNGHCTEHSYTLRPFKVTHHSLSHALYSKRASSLCYSTKFQNCSTSIQFQENPSQKSIVKTHLLHNQPSNSVSSASKLIKECVDDGLFENAIRVYLKMFECDGFQAEKFRFFPCLIKAFGGLCDVDKVKQVHGHVLNLGVLNDVSVGNSLLGVYLKCGAVEDAVQMFEEMGERDPVSWNSMISGFYQSGDYMGALITFSMMIWEYGVYPNRVACLSALSSCSSIKSLIHGREIHGFVVKSGLNVEEFLVSGLIEMYMKCGDVRTAEHVFKGILDNESSRGNAVIWNVMILGYVSNGCLLQALDLFLDMLAMGTKPDSSTLVAVLVLCSQLSDLAVGKQMHGCIVSFGLDYNVRVETALIDMYFKCGDPETGLKIFRSSQNRNLVMWGAVISNCAQGGCAAEALELFYTFLSKYGFADSVMLLAVLRACSFLTLNSRGMEIHGLAIKTGFDDDMFIGGALVDMYAKCQDIESAQKVFQRLPARDLVLWNSLISGYAQNECADKALKAFCEMQSEQIAPNSVTASCILSVCARFSVMILCKEIHCYLLRRGIESNVSVSNSLIATYAKCGDIDSSTTLFEKMLERDKVSWNSIILGFGMHGHTDEMFVLFKKMTETGMKPDHATFTALLSACSHTGRVDMGLKCFKSMVEDHKLEPRVEQYTCIVDLLGRAGHLKQAYDLIMTMPCVPDDLIWGSLLGSCKTHGNEKLAELVSKHIFELDPTCISYRVLLSNIYEGFGKQNEVTRVRSEIKDLRLKKQPGCSWIEVDHKIHSFISGDHSHHQSKEIYGAIESLTKEMKRVDYNPRTQNVIGSDESNVEGINSSKDIDLLYNKSVC</sequence>
<reference evidence="4 5" key="1">
    <citation type="journal article" date="2016" name="G3 (Bethesda)">
        <title>First Draft Assembly and Annotation of the Genome of a California Endemic Oak Quercus lobata Nee (Fagaceae).</title>
        <authorList>
            <person name="Sork V.L."/>
            <person name="Fitz-Gibbon S.T."/>
            <person name="Puiu D."/>
            <person name="Crepeau M."/>
            <person name="Gugger P.F."/>
            <person name="Sherman R."/>
            <person name="Stevens K."/>
            <person name="Langley C.H."/>
            <person name="Pellegrini M."/>
            <person name="Salzberg S.L."/>
        </authorList>
    </citation>
    <scope>NUCLEOTIDE SEQUENCE [LARGE SCALE GENOMIC DNA]</scope>
    <source>
        <strain evidence="4 5">cv. SW786</strain>
    </source>
</reference>
<dbReference type="GO" id="GO:0009451">
    <property type="term" value="P:RNA modification"/>
    <property type="evidence" value="ECO:0007669"/>
    <property type="project" value="InterPro"/>
</dbReference>
<proteinExistence type="inferred from homology"/>
<dbReference type="PANTHER" id="PTHR24015">
    <property type="entry name" value="OS07G0578800 PROTEIN-RELATED"/>
    <property type="match status" value="1"/>
</dbReference>
<evidence type="ECO:0000313" key="4">
    <source>
        <dbReference type="EnsemblPlants" id="QL10p011850:mrna:CDS:1"/>
    </source>
</evidence>
<dbReference type="Proteomes" id="UP000594261">
    <property type="component" value="Chromosome 10"/>
</dbReference>
<feature type="repeat" description="PPR" evidence="3">
    <location>
        <begin position="492"/>
        <end position="526"/>
    </location>
</feature>
<dbReference type="AlphaFoldDB" id="A0A7N2MR19"/>
<feature type="repeat" description="PPR" evidence="3">
    <location>
        <begin position="152"/>
        <end position="186"/>
    </location>
</feature>
<dbReference type="Pfam" id="PF20431">
    <property type="entry name" value="E_motif"/>
    <property type="match status" value="1"/>
</dbReference>
<keyword evidence="5" id="KW-1185">Reference proteome</keyword>
<dbReference type="OrthoDB" id="730395at2759"/>
<dbReference type="PANTHER" id="PTHR24015:SF679">
    <property type="entry name" value="DYW DOMAIN-CONTAINING PROTEIN"/>
    <property type="match status" value="1"/>
</dbReference>
<feature type="repeat" description="PPR" evidence="3">
    <location>
        <begin position="290"/>
        <end position="324"/>
    </location>
</feature>
<evidence type="ECO:0000256" key="1">
    <source>
        <dbReference type="ARBA" id="ARBA00022737"/>
    </source>
</evidence>
<dbReference type="EMBL" id="LRBV02000010">
    <property type="status" value="NOT_ANNOTATED_CDS"/>
    <property type="molecule type" value="Genomic_DNA"/>
</dbReference>
<name>A0A7N2MR19_QUELO</name>
<dbReference type="GeneID" id="115962457"/>